<proteinExistence type="predicted"/>
<dbReference type="OrthoDB" id="4757858at2759"/>
<organism evidence="1 2">
    <name type="scientific">Pochonia chlamydosporia 170</name>
    <dbReference type="NCBI Taxonomy" id="1380566"/>
    <lineage>
        <taxon>Eukaryota</taxon>
        <taxon>Fungi</taxon>
        <taxon>Dikarya</taxon>
        <taxon>Ascomycota</taxon>
        <taxon>Pezizomycotina</taxon>
        <taxon>Sordariomycetes</taxon>
        <taxon>Hypocreomycetidae</taxon>
        <taxon>Hypocreales</taxon>
        <taxon>Clavicipitaceae</taxon>
        <taxon>Pochonia</taxon>
    </lineage>
</organism>
<dbReference type="AlphaFoldDB" id="A0A179F784"/>
<reference evidence="1 2" key="1">
    <citation type="journal article" date="2016" name="PLoS Pathog.">
        <title>Biosynthesis of antibiotic leucinostatins in bio-control fungus Purpureocillium lilacinum and their inhibition on phytophthora revealed by genome mining.</title>
        <authorList>
            <person name="Wang G."/>
            <person name="Liu Z."/>
            <person name="Lin R."/>
            <person name="Li E."/>
            <person name="Mao Z."/>
            <person name="Ling J."/>
            <person name="Yang Y."/>
            <person name="Yin W.B."/>
            <person name="Xie B."/>
        </authorList>
    </citation>
    <scope>NUCLEOTIDE SEQUENCE [LARGE SCALE GENOMIC DNA]</scope>
    <source>
        <strain evidence="1">170</strain>
    </source>
</reference>
<keyword evidence="2" id="KW-1185">Reference proteome</keyword>
<evidence type="ECO:0000313" key="1">
    <source>
        <dbReference type="EMBL" id="OAQ61170.1"/>
    </source>
</evidence>
<dbReference type="RefSeq" id="XP_018138979.1">
    <property type="nucleotide sequence ID" value="XM_018281872.1"/>
</dbReference>
<dbReference type="EMBL" id="LSBJ02000001">
    <property type="protein sequence ID" value="OAQ61170.1"/>
    <property type="molecule type" value="Genomic_DNA"/>
</dbReference>
<name>A0A179F784_METCM</name>
<comment type="caution">
    <text evidence="1">The sequence shown here is derived from an EMBL/GenBank/DDBJ whole genome shotgun (WGS) entry which is preliminary data.</text>
</comment>
<gene>
    <name evidence="1" type="ORF">VFPPC_02177</name>
</gene>
<accession>A0A179F784</accession>
<evidence type="ECO:0000313" key="2">
    <source>
        <dbReference type="Proteomes" id="UP000078397"/>
    </source>
</evidence>
<dbReference type="GeneID" id="28845866"/>
<dbReference type="InterPro" id="IPR032675">
    <property type="entry name" value="LRR_dom_sf"/>
</dbReference>
<sequence>MTQLIDLPLETLHHIAWQLSSRYRESAQDVQQEFQDGLTFARHSEKLTALSRLSRTCRHLRDIVQPILFHSVFDTEQTCVSLITTLNKRPDLANAVAELQVQGKGVSDDCDPATTEPSKEQSMLIELLSRHFQTETQQPPSLNGDESTTKVNPYAALLIALTPNVKRLHVEVGYWGLPTYQPGSLRCLKELSLAHQDTELGFDLADFYGVVQAAPALETLGCHMIANVSSTLVHENLTSLQIQYSCLTNENLQRLVTELPKLERFSYSSAGAVVNDEPEATPREIFEAIRLRSSTLKHLHVDLQLAVYMEEPGERDIIPSLACMQALQTLEISALALAVDGEATDGNVLTNALPSSIRSFTLLDPHGCMTEDISRLAEAERFPLLKEVSFYHPSNQPLEIATEPFVSRGIRCSNKGPFSW</sequence>
<dbReference type="Gene3D" id="3.80.10.10">
    <property type="entry name" value="Ribonuclease Inhibitor"/>
    <property type="match status" value="1"/>
</dbReference>
<dbReference type="KEGG" id="pchm:VFPPC_02177"/>
<protein>
    <submittedName>
        <fullName evidence="1">F-box-like domain-containing protein</fullName>
    </submittedName>
</protein>
<dbReference type="Proteomes" id="UP000078397">
    <property type="component" value="Unassembled WGS sequence"/>
</dbReference>
<dbReference type="SUPFAM" id="SSF52047">
    <property type="entry name" value="RNI-like"/>
    <property type="match status" value="1"/>
</dbReference>